<dbReference type="Proteomes" id="UP000272400">
    <property type="component" value="Unassembled WGS sequence"/>
</dbReference>
<keyword evidence="3" id="KW-1185">Reference proteome</keyword>
<organism evidence="2 3">
    <name type="scientific">Actinocorallia herbida</name>
    <dbReference type="NCBI Taxonomy" id="58109"/>
    <lineage>
        <taxon>Bacteria</taxon>
        <taxon>Bacillati</taxon>
        <taxon>Actinomycetota</taxon>
        <taxon>Actinomycetes</taxon>
        <taxon>Streptosporangiales</taxon>
        <taxon>Thermomonosporaceae</taxon>
        <taxon>Actinocorallia</taxon>
    </lineage>
</organism>
<dbReference type="Gene3D" id="3.30.1330.40">
    <property type="entry name" value="RutC-like"/>
    <property type="match status" value="1"/>
</dbReference>
<comment type="caution">
    <text evidence="2">The sequence shown here is derived from an EMBL/GenBank/DDBJ whole genome shotgun (WGS) entry which is preliminary data.</text>
</comment>
<accession>A0A3N1CNR0</accession>
<name>A0A3N1CNR0_9ACTN</name>
<sequence>MKPPFPPAVLAGGVLWLSGHVAQNPDGTFFTGSFTEQADAVFAGLTRTLDAYGAGLSDLVRVECFLTDSADFPAWNAAFSAAFPDDPPARTTLVTALALPGLRIEIQAVAVPSRER</sequence>
<dbReference type="EMBL" id="RJKE01000001">
    <property type="protein sequence ID" value="ROO82951.1"/>
    <property type="molecule type" value="Genomic_DNA"/>
</dbReference>
<dbReference type="PANTHER" id="PTHR11803:SF58">
    <property type="entry name" value="PROTEIN HMF1-RELATED"/>
    <property type="match status" value="1"/>
</dbReference>
<dbReference type="Pfam" id="PF01042">
    <property type="entry name" value="Ribonuc_L-PSP"/>
    <property type="match status" value="1"/>
</dbReference>
<dbReference type="RefSeq" id="WP_123661909.1">
    <property type="nucleotide sequence ID" value="NZ_RJKE01000001.1"/>
</dbReference>
<evidence type="ECO:0000313" key="2">
    <source>
        <dbReference type="EMBL" id="ROO82951.1"/>
    </source>
</evidence>
<dbReference type="InterPro" id="IPR035959">
    <property type="entry name" value="RutC-like_sf"/>
</dbReference>
<dbReference type="OrthoDB" id="8684161at2"/>
<dbReference type="GO" id="GO:0005829">
    <property type="term" value="C:cytosol"/>
    <property type="evidence" value="ECO:0007669"/>
    <property type="project" value="TreeGrafter"/>
</dbReference>
<dbReference type="CDD" id="cd00448">
    <property type="entry name" value="YjgF_YER057c_UK114_family"/>
    <property type="match status" value="1"/>
</dbReference>
<evidence type="ECO:0000256" key="1">
    <source>
        <dbReference type="ARBA" id="ARBA00010552"/>
    </source>
</evidence>
<dbReference type="SUPFAM" id="SSF55298">
    <property type="entry name" value="YjgF-like"/>
    <property type="match status" value="1"/>
</dbReference>
<evidence type="ECO:0000313" key="3">
    <source>
        <dbReference type="Proteomes" id="UP000272400"/>
    </source>
</evidence>
<dbReference type="PANTHER" id="PTHR11803">
    <property type="entry name" value="2-IMINOBUTANOATE/2-IMINOPROPANOATE DEAMINASE RIDA"/>
    <property type="match status" value="1"/>
</dbReference>
<protein>
    <submittedName>
        <fullName evidence="2">Endoribonuclease L-PSP</fullName>
    </submittedName>
</protein>
<gene>
    <name evidence="2" type="ORF">EDD29_0439</name>
</gene>
<dbReference type="AlphaFoldDB" id="A0A3N1CNR0"/>
<proteinExistence type="inferred from homology"/>
<dbReference type="GO" id="GO:0019239">
    <property type="term" value="F:deaminase activity"/>
    <property type="evidence" value="ECO:0007669"/>
    <property type="project" value="TreeGrafter"/>
</dbReference>
<comment type="similarity">
    <text evidence="1">Belongs to the RutC family.</text>
</comment>
<dbReference type="InterPro" id="IPR006175">
    <property type="entry name" value="YjgF/YER057c/UK114"/>
</dbReference>
<reference evidence="2 3" key="1">
    <citation type="submission" date="2018-11" db="EMBL/GenBank/DDBJ databases">
        <title>Sequencing the genomes of 1000 actinobacteria strains.</title>
        <authorList>
            <person name="Klenk H.-P."/>
        </authorList>
    </citation>
    <scope>NUCLEOTIDE SEQUENCE [LARGE SCALE GENOMIC DNA]</scope>
    <source>
        <strain evidence="2 3">DSM 44254</strain>
    </source>
</reference>